<dbReference type="Gene3D" id="2.30.42.10">
    <property type="match status" value="1"/>
</dbReference>
<dbReference type="Proteomes" id="UP000078200">
    <property type="component" value="Unassembled WGS sequence"/>
</dbReference>
<dbReference type="GO" id="GO:0043113">
    <property type="term" value="P:receptor clustering"/>
    <property type="evidence" value="ECO:0007669"/>
    <property type="project" value="TreeGrafter"/>
</dbReference>
<dbReference type="GO" id="GO:0045197">
    <property type="term" value="P:establishment or maintenance of epithelial cell apical/basal polarity"/>
    <property type="evidence" value="ECO:0007669"/>
    <property type="project" value="TreeGrafter"/>
</dbReference>
<sequence>MKVHPTTGRYPSLEIEINAIHMKREEFMYICHAIKFLNNSKDSFLKKIFQSLQIALVLKRFSLIVTYEIFEVILPKNQGSLGFSIIGGTDHSCVPFGARQPGIFISHVVPGGIASKCGKLRMGDRILKVNDVDVSRATHQEAVMELLKPGNEIKLTIQHDPLPAGFQNTRRKKK</sequence>
<dbReference type="GO" id="GO:0014069">
    <property type="term" value="C:postsynaptic density"/>
    <property type="evidence" value="ECO:0007669"/>
    <property type="project" value="TreeGrafter"/>
</dbReference>
<dbReference type="GO" id="GO:0045211">
    <property type="term" value="C:postsynaptic membrane"/>
    <property type="evidence" value="ECO:0007669"/>
    <property type="project" value="TreeGrafter"/>
</dbReference>
<proteinExistence type="predicted"/>
<dbReference type="Pfam" id="PF00595">
    <property type="entry name" value="PDZ"/>
    <property type="match status" value="1"/>
</dbReference>
<dbReference type="PANTHER" id="PTHR23119:SF44">
    <property type="entry name" value="PROTEIN LAP4"/>
    <property type="match status" value="1"/>
</dbReference>
<dbReference type="EnsemblMetazoa" id="GAUT044597-RA">
    <property type="protein sequence ID" value="GAUT044597-PA"/>
    <property type="gene ID" value="GAUT044597"/>
</dbReference>
<dbReference type="PANTHER" id="PTHR23119">
    <property type="entry name" value="DISCS LARGE"/>
    <property type="match status" value="1"/>
</dbReference>
<dbReference type="GO" id="GO:0098968">
    <property type="term" value="P:neurotransmitter receptor transport postsynaptic membrane to endosome"/>
    <property type="evidence" value="ECO:0007669"/>
    <property type="project" value="TreeGrafter"/>
</dbReference>
<dbReference type="VEuPathDB" id="VectorBase:GAUT044597"/>
<organism evidence="2 3">
    <name type="scientific">Glossina austeni</name>
    <name type="common">Savannah tsetse fly</name>
    <dbReference type="NCBI Taxonomy" id="7395"/>
    <lineage>
        <taxon>Eukaryota</taxon>
        <taxon>Metazoa</taxon>
        <taxon>Ecdysozoa</taxon>
        <taxon>Arthropoda</taxon>
        <taxon>Hexapoda</taxon>
        <taxon>Insecta</taxon>
        <taxon>Pterygota</taxon>
        <taxon>Neoptera</taxon>
        <taxon>Endopterygota</taxon>
        <taxon>Diptera</taxon>
        <taxon>Brachycera</taxon>
        <taxon>Muscomorpha</taxon>
        <taxon>Hippoboscoidea</taxon>
        <taxon>Glossinidae</taxon>
        <taxon>Glossina</taxon>
    </lineage>
</organism>
<dbReference type="GO" id="GO:0098887">
    <property type="term" value="P:neurotransmitter receptor transport, endosome to postsynaptic membrane"/>
    <property type="evidence" value="ECO:0007669"/>
    <property type="project" value="TreeGrafter"/>
</dbReference>
<dbReference type="GO" id="GO:0098609">
    <property type="term" value="P:cell-cell adhesion"/>
    <property type="evidence" value="ECO:0007669"/>
    <property type="project" value="TreeGrafter"/>
</dbReference>
<feature type="domain" description="PDZ" evidence="1">
    <location>
        <begin position="71"/>
        <end position="161"/>
    </location>
</feature>
<dbReference type="CDD" id="cd06702">
    <property type="entry name" value="PDZ3_Scribble-like"/>
    <property type="match status" value="1"/>
</dbReference>
<evidence type="ECO:0000259" key="1">
    <source>
        <dbReference type="PROSITE" id="PS50106"/>
    </source>
</evidence>
<dbReference type="PROSITE" id="PS50106">
    <property type="entry name" value="PDZ"/>
    <property type="match status" value="1"/>
</dbReference>
<keyword evidence="3" id="KW-1185">Reference proteome</keyword>
<name>A0A1A9VQR9_GLOAU</name>
<dbReference type="InterPro" id="IPR001478">
    <property type="entry name" value="PDZ"/>
</dbReference>
<dbReference type="GO" id="GO:0005912">
    <property type="term" value="C:adherens junction"/>
    <property type="evidence" value="ECO:0007669"/>
    <property type="project" value="TreeGrafter"/>
</dbReference>
<dbReference type="SMART" id="SM00228">
    <property type="entry name" value="PDZ"/>
    <property type="match status" value="1"/>
</dbReference>
<dbReference type="GO" id="GO:0016323">
    <property type="term" value="C:basolateral plasma membrane"/>
    <property type="evidence" value="ECO:0007669"/>
    <property type="project" value="TreeGrafter"/>
</dbReference>
<accession>A0A1A9VQR9</accession>
<dbReference type="GO" id="GO:0019901">
    <property type="term" value="F:protein kinase binding"/>
    <property type="evidence" value="ECO:0007669"/>
    <property type="project" value="TreeGrafter"/>
</dbReference>
<dbReference type="InterPro" id="IPR036034">
    <property type="entry name" value="PDZ_sf"/>
</dbReference>
<evidence type="ECO:0000313" key="3">
    <source>
        <dbReference type="Proteomes" id="UP000078200"/>
    </source>
</evidence>
<dbReference type="SUPFAM" id="SSF50156">
    <property type="entry name" value="PDZ domain-like"/>
    <property type="match status" value="1"/>
</dbReference>
<reference evidence="2" key="1">
    <citation type="submission" date="2020-05" db="UniProtKB">
        <authorList>
            <consortium name="EnsemblMetazoa"/>
        </authorList>
    </citation>
    <scope>IDENTIFICATION</scope>
    <source>
        <strain evidence="2">TTRI</strain>
    </source>
</reference>
<dbReference type="STRING" id="7395.A0A1A9VQR9"/>
<protein>
    <submittedName>
        <fullName evidence="2">PDZ domain-containing protein</fullName>
    </submittedName>
</protein>
<dbReference type="FunFam" id="2.30.42.10:FF:000074">
    <property type="entry name" value="protein scribble homolog isoform X2"/>
    <property type="match status" value="1"/>
</dbReference>
<dbReference type="AlphaFoldDB" id="A0A1A9VQR9"/>
<dbReference type="InterPro" id="IPR050614">
    <property type="entry name" value="Synaptic_Scaffolding_LAP-MAGUK"/>
</dbReference>
<evidence type="ECO:0000313" key="2">
    <source>
        <dbReference type="EnsemblMetazoa" id="GAUT044597-PA"/>
    </source>
</evidence>